<reference evidence="2 3" key="1">
    <citation type="submission" date="2022-12" db="EMBL/GenBank/DDBJ databases">
        <title>Sphingomonas abieness sp. nov., an endophytic bacterium isolated from Abies koreana.</title>
        <authorList>
            <person name="Jiang L."/>
            <person name="Lee J."/>
        </authorList>
    </citation>
    <scope>NUCLEOTIDE SEQUENCE [LARGE SCALE GENOMIC DNA]</scope>
    <source>
        <strain evidence="3">PAMB 00755</strain>
    </source>
</reference>
<keyword evidence="1" id="KW-1133">Transmembrane helix</keyword>
<dbReference type="EMBL" id="CP115174">
    <property type="protein sequence ID" value="WBO22498.1"/>
    <property type="molecule type" value="Genomic_DNA"/>
</dbReference>
<keyword evidence="2" id="KW-0808">Transferase</keyword>
<keyword evidence="1" id="KW-0472">Membrane</keyword>
<dbReference type="Pfam" id="PF13641">
    <property type="entry name" value="Glyco_tranf_2_3"/>
    <property type="match status" value="1"/>
</dbReference>
<keyword evidence="2" id="KW-0328">Glycosyltransferase</keyword>
<keyword evidence="3" id="KW-1185">Reference proteome</keyword>
<keyword evidence="1" id="KW-0812">Transmembrane</keyword>
<feature type="transmembrane region" description="Helical" evidence="1">
    <location>
        <begin position="15"/>
        <end position="38"/>
    </location>
</feature>
<dbReference type="Proteomes" id="UP001210865">
    <property type="component" value="Chromosome"/>
</dbReference>
<dbReference type="EC" id="2.4.-.-" evidence="2"/>
<dbReference type="GO" id="GO:0016757">
    <property type="term" value="F:glycosyltransferase activity"/>
    <property type="evidence" value="ECO:0007669"/>
    <property type="project" value="UniProtKB-KW"/>
</dbReference>
<dbReference type="InterPro" id="IPR029044">
    <property type="entry name" value="Nucleotide-diphossugar_trans"/>
</dbReference>
<dbReference type="RefSeq" id="WP_270077141.1">
    <property type="nucleotide sequence ID" value="NZ_CP115174.1"/>
</dbReference>
<accession>A0ABY7NPD1</accession>
<protein>
    <submittedName>
        <fullName evidence="2">Glycosyltransferase</fullName>
        <ecNumber evidence="2">2.4.-.-</ecNumber>
    </submittedName>
</protein>
<organism evidence="2 3">
    <name type="scientific">Sphingomonas abietis</name>
    <dbReference type="NCBI Taxonomy" id="3012344"/>
    <lineage>
        <taxon>Bacteria</taxon>
        <taxon>Pseudomonadati</taxon>
        <taxon>Pseudomonadota</taxon>
        <taxon>Alphaproteobacteria</taxon>
        <taxon>Sphingomonadales</taxon>
        <taxon>Sphingomonadaceae</taxon>
        <taxon>Sphingomonas</taxon>
    </lineage>
</organism>
<evidence type="ECO:0000313" key="3">
    <source>
        <dbReference type="Proteomes" id="UP001210865"/>
    </source>
</evidence>
<proteinExistence type="predicted"/>
<name>A0ABY7NPD1_9SPHN</name>
<evidence type="ECO:0000313" key="2">
    <source>
        <dbReference type="EMBL" id="WBO22498.1"/>
    </source>
</evidence>
<sequence>MWGPVLLVERSAHELALFAAVGFLIGGLDDLVIDLIWIGRLLWRRIAIYSQHPRATVSTLPPPAQPGRIAIFIAAWHESPVIGATIATARATLRHADWRLYVGCYPNDPDTIAAAEDAAGGDPRIRLIVGDRPGPTTKAGCLNWIWQAMLDDEVASGVPVKAIVLHDAEDIVHADELVVYDVLIERFALVQIPVHAVLVRGYGLSAALVSGHYCGEFSEAHGKQVVVREAVGAAVPSAGVGCAIARGVLAAIAESRDGPFDPDSLTEDYELYGVQYKMYYAEERIIWRRLSYVRLS</sequence>
<dbReference type="SUPFAM" id="SSF53448">
    <property type="entry name" value="Nucleotide-diphospho-sugar transferases"/>
    <property type="match status" value="1"/>
</dbReference>
<evidence type="ECO:0000256" key="1">
    <source>
        <dbReference type="SAM" id="Phobius"/>
    </source>
</evidence>
<gene>
    <name evidence="2" type="ORF">PBT88_20585</name>
</gene>